<accession>A0A5C5FMT3</accession>
<dbReference type="PANTHER" id="PTHR34129:SF1">
    <property type="entry name" value="DUF952 DOMAIN-CONTAINING PROTEIN"/>
    <property type="match status" value="1"/>
</dbReference>
<dbReference type="PANTHER" id="PTHR34129">
    <property type="entry name" value="BLR1139 PROTEIN"/>
    <property type="match status" value="1"/>
</dbReference>
<dbReference type="Proteomes" id="UP000311382">
    <property type="component" value="Unassembled WGS sequence"/>
</dbReference>
<evidence type="ECO:0008006" key="3">
    <source>
        <dbReference type="Google" id="ProtNLM"/>
    </source>
</evidence>
<reference evidence="1 2" key="1">
    <citation type="submission" date="2019-03" db="EMBL/GenBank/DDBJ databases">
        <title>Rhodosporidium diobovatum UCD-FST 08-225 genome sequencing, assembly, and annotation.</title>
        <authorList>
            <person name="Fakankun I.U."/>
            <person name="Fristensky B."/>
            <person name="Levin D.B."/>
        </authorList>
    </citation>
    <scope>NUCLEOTIDE SEQUENCE [LARGE SCALE GENOMIC DNA]</scope>
    <source>
        <strain evidence="1 2">UCD-FST 08-225</strain>
    </source>
</reference>
<evidence type="ECO:0000313" key="2">
    <source>
        <dbReference type="Proteomes" id="UP000311382"/>
    </source>
</evidence>
<organism evidence="1 2">
    <name type="scientific">Rhodotorula diobovata</name>
    <dbReference type="NCBI Taxonomy" id="5288"/>
    <lineage>
        <taxon>Eukaryota</taxon>
        <taxon>Fungi</taxon>
        <taxon>Dikarya</taxon>
        <taxon>Basidiomycota</taxon>
        <taxon>Pucciniomycotina</taxon>
        <taxon>Microbotryomycetes</taxon>
        <taxon>Sporidiobolales</taxon>
        <taxon>Sporidiobolaceae</taxon>
        <taxon>Rhodotorula</taxon>
    </lineage>
</organism>
<dbReference type="OrthoDB" id="3335358at2759"/>
<dbReference type="Gene3D" id="3.20.170.20">
    <property type="entry name" value="Protein of unknown function DUF952"/>
    <property type="match status" value="1"/>
</dbReference>
<dbReference type="InterPro" id="IPR009297">
    <property type="entry name" value="DUF952"/>
</dbReference>
<protein>
    <recommendedName>
        <fullName evidence="3">DUF952 domain-containing protein</fullName>
    </recommendedName>
</protein>
<dbReference type="Pfam" id="PF06108">
    <property type="entry name" value="DUF952"/>
    <property type="match status" value="1"/>
</dbReference>
<gene>
    <name evidence="1" type="ORF">DMC30DRAFT_356315</name>
</gene>
<dbReference type="EMBL" id="SOZI01000165">
    <property type="protein sequence ID" value="TNY17955.1"/>
    <property type="molecule type" value="Genomic_DNA"/>
</dbReference>
<comment type="caution">
    <text evidence="1">The sequence shown here is derived from an EMBL/GenBank/DDBJ whole genome shotgun (WGS) entry which is preliminary data.</text>
</comment>
<evidence type="ECO:0000313" key="1">
    <source>
        <dbReference type="EMBL" id="TNY17955.1"/>
    </source>
</evidence>
<dbReference type="STRING" id="5288.A0A5C5FMT3"/>
<keyword evidence="2" id="KW-1185">Reference proteome</keyword>
<sequence length="192" mass="21234">MFGKTPAHAQQGANYVYKIVPHSSVNPRCVVAPRHPTLSTPASALCQRGNRSCISRNCRSSSLGRHALTPSDPAPSYTFPVPIPASHTFVLSELDAKDGFLHMSTASQLAGTLNRFFEDDPKVVLLKMDYARLSGFKIVKWEPSGSGEVFPHLYAQLEGENVEDHMDLEKKPGETSWDEALERARRAGWLKD</sequence>
<dbReference type="SUPFAM" id="SSF56399">
    <property type="entry name" value="ADP-ribosylation"/>
    <property type="match status" value="1"/>
</dbReference>
<proteinExistence type="predicted"/>
<dbReference type="AlphaFoldDB" id="A0A5C5FMT3"/>
<name>A0A5C5FMT3_9BASI</name>